<sequence length="207" mass="23517">MLTLYGRPNSLNVQKAMWVIGELGLAHTRVEIGRGHREDGGEPWFRALNPNGTVPVLVDGDRVIWESNAVVRYLAAQYDPGGLWPEHPGARSETDRWMDWQQTVLLPSFNPAFWQLVRTPEAERDLDLVRRCEHAADRAFSLLDQALDGRAFVAGARLTMGDIPLGACAYRWYQLAIRRTQVHNVADWYARLCARPAFRDHVMVPLS</sequence>
<feature type="domain" description="GST C-terminal" evidence="2">
    <location>
        <begin position="87"/>
        <end position="207"/>
    </location>
</feature>
<reference evidence="3 4" key="1">
    <citation type="journal article" date="2020" name="Microorganisms">
        <title>Osmotic Adaptation and Compatible Solute Biosynthesis of Phototrophic Bacteria as Revealed from Genome Analyses.</title>
        <authorList>
            <person name="Imhoff J.F."/>
            <person name="Rahn T."/>
            <person name="Kunzel S."/>
            <person name="Keller A."/>
            <person name="Neulinger S.C."/>
        </authorList>
    </citation>
    <scope>NUCLEOTIDE SEQUENCE [LARGE SCALE GENOMIC DNA]</scope>
    <source>
        <strain evidence="3 4">DSM 9895</strain>
    </source>
</reference>
<dbReference type="Gene3D" id="3.40.30.10">
    <property type="entry name" value="Glutaredoxin"/>
    <property type="match status" value="1"/>
</dbReference>
<dbReference type="InterPro" id="IPR004045">
    <property type="entry name" value="Glutathione_S-Trfase_N"/>
</dbReference>
<name>A0ABS1DAR2_9PROT</name>
<dbReference type="PROSITE" id="PS50405">
    <property type="entry name" value="GST_CTER"/>
    <property type="match status" value="1"/>
</dbReference>
<dbReference type="SFLD" id="SFLDG01150">
    <property type="entry name" value="Main.1:_Beta-like"/>
    <property type="match status" value="1"/>
</dbReference>
<evidence type="ECO:0000259" key="2">
    <source>
        <dbReference type="PROSITE" id="PS50405"/>
    </source>
</evidence>
<dbReference type="Gene3D" id="1.20.1050.10">
    <property type="match status" value="1"/>
</dbReference>
<dbReference type="PANTHER" id="PTHR44051:SF19">
    <property type="entry name" value="DISULFIDE-BOND OXIDOREDUCTASE YFCG"/>
    <property type="match status" value="1"/>
</dbReference>
<dbReference type="InterPro" id="IPR036249">
    <property type="entry name" value="Thioredoxin-like_sf"/>
</dbReference>
<gene>
    <name evidence="3" type="ORF">CKO28_03990</name>
</gene>
<dbReference type="Pfam" id="PF00043">
    <property type="entry name" value="GST_C"/>
    <property type="match status" value="1"/>
</dbReference>
<evidence type="ECO:0000259" key="1">
    <source>
        <dbReference type="PROSITE" id="PS50404"/>
    </source>
</evidence>
<dbReference type="InterPro" id="IPR010987">
    <property type="entry name" value="Glutathione-S-Trfase_C-like"/>
</dbReference>
<accession>A0ABS1DAR2</accession>
<dbReference type="InterPro" id="IPR004046">
    <property type="entry name" value="GST_C"/>
</dbReference>
<dbReference type="PROSITE" id="PS50404">
    <property type="entry name" value="GST_NTER"/>
    <property type="match status" value="1"/>
</dbReference>
<dbReference type="SFLD" id="SFLDS00019">
    <property type="entry name" value="Glutathione_Transferase_(cytos"/>
    <property type="match status" value="1"/>
</dbReference>
<organism evidence="3 4">
    <name type="scientific">Rhodovibrio sodomensis</name>
    <dbReference type="NCBI Taxonomy" id="1088"/>
    <lineage>
        <taxon>Bacteria</taxon>
        <taxon>Pseudomonadati</taxon>
        <taxon>Pseudomonadota</taxon>
        <taxon>Alphaproteobacteria</taxon>
        <taxon>Rhodospirillales</taxon>
        <taxon>Rhodovibrionaceae</taxon>
        <taxon>Rhodovibrio</taxon>
    </lineage>
</organism>
<dbReference type="SUPFAM" id="SSF47616">
    <property type="entry name" value="GST C-terminal domain-like"/>
    <property type="match status" value="1"/>
</dbReference>
<comment type="caution">
    <text evidence="3">The sequence shown here is derived from an EMBL/GenBank/DDBJ whole genome shotgun (WGS) entry which is preliminary data.</text>
</comment>
<dbReference type="CDD" id="cd03047">
    <property type="entry name" value="GST_N_2"/>
    <property type="match status" value="1"/>
</dbReference>
<keyword evidence="4" id="KW-1185">Reference proteome</keyword>
<dbReference type="InterPro" id="IPR040079">
    <property type="entry name" value="Glutathione_S-Trfase"/>
</dbReference>
<evidence type="ECO:0008006" key="5">
    <source>
        <dbReference type="Google" id="ProtNLM"/>
    </source>
</evidence>
<dbReference type="EMBL" id="NRRL01000005">
    <property type="protein sequence ID" value="MBK1667202.1"/>
    <property type="molecule type" value="Genomic_DNA"/>
</dbReference>
<feature type="domain" description="GST N-terminal" evidence="1">
    <location>
        <begin position="1"/>
        <end position="82"/>
    </location>
</feature>
<dbReference type="SUPFAM" id="SSF52833">
    <property type="entry name" value="Thioredoxin-like"/>
    <property type="match status" value="1"/>
</dbReference>
<proteinExistence type="predicted"/>
<dbReference type="InterPro" id="IPR036282">
    <property type="entry name" value="Glutathione-S-Trfase_C_sf"/>
</dbReference>
<protein>
    <recommendedName>
        <fullName evidence="5">Glutathione S-transferase</fullName>
    </recommendedName>
</protein>
<evidence type="ECO:0000313" key="4">
    <source>
        <dbReference type="Proteomes" id="UP001296873"/>
    </source>
</evidence>
<dbReference type="PANTHER" id="PTHR44051">
    <property type="entry name" value="GLUTATHIONE S-TRANSFERASE-RELATED"/>
    <property type="match status" value="1"/>
</dbReference>
<dbReference type="Proteomes" id="UP001296873">
    <property type="component" value="Unassembled WGS sequence"/>
</dbReference>
<dbReference type="RefSeq" id="WP_200339271.1">
    <property type="nucleotide sequence ID" value="NZ_NRRL01000005.1"/>
</dbReference>
<dbReference type="Pfam" id="PF13417">
    <property type="entry name" value="GST_N_3"/>
    <property type="match status" value="1"/>
</dbReference>
<evidence type="ECO:0000313" key="3">
    <source>
        <dbReference type="EMBL" id="MBK1667202.1"/>
    </source>
</evidence>
<dbReference type="SFLD" id="SFLDG00358">
    <property type="entry name" value="Main_(cytGST)"/>
    <property type="match status" value="1"/>
</dbReference>